<reference evidence="5 6" key="1">
    <citation type="submission" date="2019-11" db="EMBL/GenBank/DDBJ databases">
        <authorList>
            <person name="Holert J."/>
        </authorList>
    </citation>
    <scope>NUCLEOTIDE SEQUENCE [LARGE SCALE GENOMIC DNA]</scope>
    <source>
        <strain evidence="5">BC8_1</strain>
    </source>
</reference>
<dbReference type="Pfam" id="PF12833">
    <property type="entry name" value="HTH_18"/>
    <property type="match status" value="1"/>
</dbReference>
<dbReference type="EMBL" id="CACSIP010000017">
    <property type="protein sequence ID" value="CAA0119894.1"/>
    <property type="molecule type" value="Genomic_DNA"/>
</dbReference>
<dbReference type="PROSITE" id="PS00041">
    <property type="entry name" value="HTH_ARAC_FAMILY_1"/>
    <property type="match status" value="1"/>
</dbReference>
<name>A0A5S9QN00_MYCVN</name>
<dbReference type="Gene3D" id="1.10.10.60">
    <property type="entry name" value="Homeodomain-like"/>
    <property type="match status" value="1"/>
</dbReference>
<dbReference type="GO" id="GO:0043565">
    <property type="term" value="F:sequence-specific DNA binding"/>
    <property type="evidence" value="ECO:0007669"/>
    <property type="project" value="InterPro"/>
</dbReference>
<feature type="domain" description="HTH araC/xylS-type" evidence="4">
    <location>
        <begin position="228"/>
        <end position="329"/>
    </location>
</feature>
<dbReference type="AlphaFoldDB" id="A0A5S9QN00"/>
<dbReference type="InterPro" id="IPR018060">
    <property type="entry name" value="HTH_AraC"/>
</dbReference>
<evidence type="ECO:0000259" key="4">
    <source>
        <dbReference type="PROSITE" id="PS01124"/>
    </source>
</evidence>
<keyword evidence="2" id="KW-0238">DNA-binding</keyword>
<dbReference type="GO" id="GO:0003700">
    <property type="term" value="F:DNA-binding transcription factor activity"/>
    <property type="evidence" value="ECO:0007669"/>
    <property type="project" value="InterPro"/>
</dbReference>
<evidence type="ECO:0000256" key="1">
    <source>
        <dbReference type="ARBA" id="ARBA00023015"/>
    </source>
</evidence>
<keyword evidence="1" id="KW-0805">Transcription regulation</keyword>
<dbReference type="SUPFAM" id="SSF46689">
    <property type="entry name" value="Homeodomain-like"/>
    <property type="match status" value="1"/>
</dbReference>
<dbReference type="SMART" id="SM00342">
    <property type="entry name" value="HTH_ARAC"/>
    <property type="match status" value="1"/>
</dbReference>
<dbReference type="Proteomes" id="UP000430146">
    <property type="component" value="Unassembled WGS sequence"/>
</dbReference>
<keyword evidence="6" id="KW-1185">Reference proteome</keyword>
<dbReference type="RefSeq" id="WP_234897438.1">
    <property type="nucleotide sequence ID" value="NZ_CACSIP010000017.1"/>
</dbReference>
<dbReference type="PANTHER" id="PTHR46796:SF12">
    <property type="entry name" value="HTH-TYPE DNA-BINDING TRANSCRIPTIONAL ACTIVATOR EUTR"/>
    <property type="match status" value="1"/>
</dbReference>
<dbReference type="PANTHER" id="PTHR46796">
    <property type="entry name" value="HTH-TYPE TRANSCRIPTIONAL ACTIVATOR RHAS-RELATED"/>
    <property type="match status" value="1"/>
</dbReference>
<evidence type="ECO:0000256" key="3">
    <source>
        <dbReference type="ARBA" id="ARBA00023163"/>
    </source>
</evidence>
<dbReference type="InterPro" id="IPR050204">
    <property type="entry name" value="AraC_XylS_family_regulators"/>
</dbReference>
<evidence type="ECO:0000313" key="5">
    <source>
        <dbReference type="EMBL" id="CAA0119894.1"/>
    </source>
</evidence>
<dbReference type="InterPro" id="IPR018062">
    <property type="entry name" value="HTH_AraC-typ_CS"/>
</dbReference>
<sequence length="329" mass="35571">MQEKPGPPAGRCLISADDLDQAEEQIGAAFGAIRIEKSASGGITRTRVWRSDVGALSIDDSEYTYDMSYEMAAPENILLCRVHSGVLEETPLRGPARSHGTGAVVAFGTAAGRPLVGRCRHARYHMVNVPRRALAEALGRDPDAAPAYLTDSAPVSAAANQHLVDVIDHIRHGLLGNPFAAVEPLISSGVARYLAASMLAAFPNTAGDPPGPVGDRDNHDSDNHDALRRATAFIDDNVHDDISPADIADAARVSARALETLFVRHRQRSSTQYLQQIRLSYVHRDLATADPGVTSVAGIARRWGFWDLAHFRSNYLELYGCAPEHTLNR</sequence>
<evidence type="ECO:0000313" key="6">
    <source>
        <dbReference type="Proteomes" id="UP000430146"/>
    </source>
</evidence>
<accession>A0A5S9QN00</accession>
<organism evidence="5 6">
    <name type="scientific">Mycolicibacterium vanbaalenii</name>
    <name type="common">Mycobacterium vanbaalenii</name>
    <dbReference type="NCBI Taxonomy" id="110539"/>
    <lineage>
        <taxon>Bacteria</taxon>
        <taxon>Bacillati</taxon>
        <taxon>Actinomycetota</taxon>
        <taxon>Actinomycetes</taxon>
        <taxon>Mycobacteriales</taxon>
        <taxon>Mycobacteriaceae</taxon>
        <taxon>Mycolicibacterium</taxon>
    </lineage>
</organism>
<proteinExistence type="predicted"/>
<dbReference type="PROSITE" id="PS01124">
    <property type="entry name" value="HTH_ARAC_FAMILY_2"/>
    <property type="match status" value="1"/>
</dbReference>
<gene>
    <name evidence="5" type="primary">nphR_2</name>
    <name evidence="5" type="ORF">AELLOGFF_04197</name>
</gene>
<keyword evidence="3" id="KW-0804">Transcription</keyword>
<dbReference type="InterPro" id="IPR009057">
    <property type="entry name" value="Homeodomain-like_sf"/>
</dbReference>
<evidence type="ECO:0000256" key="2">
    <source>
        <dbReference type="ARBA" id="ARBA00023125"/>
    </source>
</evidence>
<protein>
    <submittedName>
        <fullName evidence="5">Transcriptional activator NphR</fullName>
    </submittedName>
</protein>